<proteinExistence type="predicted"/>
<comment type="caution">
    <text evidence="8">The sequence shown here is derived from an EMBL/GenBank/DDBJ whole genome shotgun (WGS) entry which is preliminary data.</text>
</comment>
<dbReference type="PIRSF" id="PIRSF006603">
    <property type="entry name" value="DinF"/>
    <property type="match status" value="1"/>
</dbReference>
<organism evidence="8 9">
    <name type="scientific">Intestinibacter bartlettii CAG:1329</name>
    <dbReference type="NCBI Taxonomy" id="1263063"/>
    <lineage>
        <taxon>Bacteria</taxon>
        <taxon>Bacillati</taxon>
        <taxon>Bacillota</taxon>
        <taxon>Clostridia</taxon>
        <taxon>Peptostreptococcales</taxon>
        <taxon>Peptostreptococcaceae</taxon>
        <taxon>Intestinibacter</taxon>
    </lineage>
</organism>
<dbReference type="NCBIfam" id="TIGR00797">
    <property type="entry name" value="matE"/>
    <property type="match status" value="1"/>
</dbReference>
<feature type="transmembrane region" description="Helical" evidence="7">
    <location>
        <begin position="99"/>
        <end position="129"/>
    </location>
</feature>
<protein>
    <submittedName>
        <fullName evidence="8">Putative efflux protein MATE family</fullName>
    </submittedName>
</protein>
<feature type="transmembrane region" description="Helical" evidence="7">
    <location>
        <begin position="141"/>
        <end position="167"/>
    </location>
</feature>
<feature type="transmembrane region" description="Helical" evidence="7">
    <location>
        <begin position="372"/>
        <end position="393"/>
    </location>
</feature>
<dbReference type="Proteomes" id="UP000017980">
    <property type="component" value="Unassembled WGS sequence"/>
</dbReference>
<evidence type="ECO:0000256" key="5">
    <source>
        <dbReference type="ARBA" id="ARBA00022989"/>
    </source>
</evidence>
<accession>R5XEA0</accession>
<evidence type="ECO:0000313" key="9">
    <source>
        <dbReference type="Proteomes" id="UP000017980"/>
    </source>
</evidence>
<feature type="transmembrane region" description="Helical" evidence="7">
    <location>
        <begin position="58"/>
        <end position="79"/>
    </location>
</feature>
<reference evidence="8" key="1">
    <citation type="submission" date="2012-11" db="EMBL/GenBank/DDBJ databases">
        <title>Dependencies among metagenomic species, viruses, plasmids and units of genetic variation.</title>
        <authorList>
            <person name="Nielsen H.B."/>
            <person name="Almeida M."/>
            <person name="Juncker A.S."/>
            <person name="Rasmussen S."/>
            <person name="Li J."/>
            <person name="Sunagawa S."/>
            <person name="Plichta D."/>
            <person name="Gautier L."/>
            <person name="Le Chatelier E."/>
            <person name="Peletier E."/>
            <person name="Bonde I."/>
            <person name="Nielsen T."/>
            <person name="Manichanh C."/>
            <person name="Arumugam M."/>
            <person name="Batto J."/>
            <person name="Santos M.B.Q.D."/>
            <person name="Blom N."/>
            <person name="Borruel N."/>
            <person name="Burgdorf K.S."/>
            <person name="Boumezbeur F."/>
            <person name="Casellas F."/>
            <person name="Dore J."/>
            <person name="Guarner F."/>
            <person name="Hansen T."/>
            <person name="Hildebrand F."/>
            <person name="Kaas R.S."/>
            <person name="Kennedy S."/>
            <person name="Kristiansen K."/>
            <person name="Kultima J.R."/>
            <person name="Leonard P."/>
            <person name="Levenez F."/>
            <person name="Lund O."/>
            <person name="Moumen B."/>
            <person name="Le Paslier D."/>
            <person name="Pons N."/>
            <person name="Pedersen O."/>
            <person name="Prifti E."/>
            <person name="Qin J."/>
            <person name="Raes J."/>
            <person name="Tap J."/>
            <person name="Tims S."/>
            <person name="Ussery D.W."/>
            <person name="Yamada T."/>
            <person name="MetaHit consortium"/>
            <person name="Renault P."/>
            <person name="Sicheritz-Ponten T."/>
            <person name="Bork P."/>
            <person name="Wang J."/>
            <person name="Brunak S."/>
            <person name="Ehrlich S.D."/>
        </authorList>
    </citation>
    <scope>NUCLEOTIDE SEQUENCE [LARGE SCALE GENOMIC DNA]</scope>
</reference>
<dbReference type="EMBL" id="CBBD010000044">
    <property type="protein sequence ID" value="CDA10724.1"/>
    <property type="molecule type" value="Genomic_DNA"/>
</dbReference>
<dbReference type="AlphaFoldDB" id="R5XEA0"/>
<feature type="transmembrane region" description="Helical" evidence="7">
    <location>
        <begin position="293"/>
        <end position="318"/>
    </location>
</feature>
<dbReference type="PANTHER" id="PTHR43549:SF3">
    <property type="entry name" value="MULTIDRUG RESISTANCE PROTEIN YPNP-RELATED"/>
    <property type="match status" value="1"/>
</dbReference>
<keyword evidence="3" id="KW-1003">Cell membrane</keyword>
<evidence type="ECO:0000256" key="6">
    <source>
        <dbReference type="ARBA" id="ARBA00023136"/>
    </source>
</evidence>
<evidence type="ECO:0000256" key="2">
    <source>
        <dbReference type="ARBA" id="ARBA00022448"/>
    </source>
</evidence>
<dbReference type="PANTHER" id="PTHR43549">
    <property type="entry name" value="MULTIDRUG RESISTANCE PROTEIN YPNP-RELATED"/>
    <property type="match status" value="1"/>
</dbReference>
<dbReference type="RefSeq" id="WP_022071982.1">
    <property type="nucleotide sequence ID" value="NZ_HF999328.1"/>
</dbReference>
<keyword evidence="5 7" id="KW-1133">Transmembrane helix</keyword>
<feature type="transmembrane region" description="Helical" evidence="7">
    <location>
        <begin position="338"/>
        <end position="360"/>
    </location>
</feature>
<evidence type="ECO:0000256" key="7">
    <source>
        <dbReference type="SAM" id="Phobius"/>
    </source>
</evidence>
<keyword evidence="4 7" id="KW-0812">Transmembrane</keyword>
<evidence type="ECO:0000256" key="4">
    <source>
        <dbReference type="ARBA" id="ARBA00022692"/>
    </source>
</evidence>
<feature type="transmembrane region" description="Helical" evidence="7">
    <location>
        <begin position="187"/>
        <end position="204"/>
    </location>
</feature>
<sequence>MDTKVEKTTHNAKEKVMEEEAHLRKNILNKEQQMSYKDKIEEDEEVINKMGTEPISKLMIAMGLPMILSMVVQAFYNIVDSYFVSAMPDTAQIVGMGDYAMNALTLAFPIQMFMVAIGVGTGVGINALLSKTLGEGKRETASYVAGNAIFIGICTYVVFLLFGLFGVHAYMNSQTSDSIILQMGKEYLGICCILSFGVILFTIYEKLLQSTGKTVLCTIGQLAGALTNIVLDPILIFGYLGMPQMGVAGAAYATVIGQFVSLILDMIFHYGFNNDVDRQLRYIKPKKRIIKDIYIVGVPAILMQALMSFMTYGVNIIFISVSTAAVTAYGVYYKIQQFVFFAAFGLNNAIIPIVSFNYGMKDKQRVKDGIHYGMMYTLIIMGIGLVVLQIFAHQVASIFALSPDIQKLCILSIRIITIGYLFAGSNIAYQGIFQALGCGVHSLIISLLRLIIVALPLAWLFTKVSNSESMIWWAFPIAEGVALIVSLFMMRKINKDRVKELS</sequence>
<name>R5XEA0_9FIRM</name>
<keyword evidence="6 7" id="KW-0472">Membrane</keyword>
<dbReference type="GO" id="GO:0042910">
    <property type="term" value="F:xenobiotic transmembrane transporter activity"/>
    <property type="evidence" value="ECO:0007669"/>
    <property type="project" value="InterPro"/>
</dbReference>
<keyword evidence="2" id="KW-0813">Transport</keyword>
<dbReference type="InterPro" id="IPR052031">
    <property type="entry name" value="Membrane_Transporter-Flippase"/>
</dbReference>
<evidence type="ECO:0000313" key="8">
    <source>
        <dbReference type="EMBL" id="CDA10724.1"/>
    </source>
</evidence>
<feature type="transmembrane region" description="Helical" evidence="7">
    <location>
        <begin position="251"/>
        <end position="272"/>
    </location>
</feature>
<feature type="transmembrane region" description="Helical" evidence="7">
    <location>
        <begin position="471"/>
        <end position="490"/>
    </location>
</feature>
<gene>
    <name evidence="8" type="ORF">BN488_01763</name>
</gene>
<comment type="subcellular location">
    <subcellularLocation>
        <location evidence="1">Cell membrane</location>
        <topology evidence="1">Multi-pass membrane protein</topology>
    </subcellularLocation>
</comment>
<evidence type="ECO:0000256" key="1">
    <source>
        <dbReference type="ARBA" id="ARBA00004651"/>
    </source>
</evidence>
<dbReference type="GO" id="GO:0005886">
    <property type="term" value="C:plasma membrane"/>
    <property type="evidence" value="ECO:0007669"/>
    <property type="project" value="UniProtKB-SubCell"/>
</dbReference>
<dbReference type="InterPro" id="IPR048279">
    <property type="entry name" value="MdtK-like"/>
</dbReference>
<dbReference type="Pfam" id="PF01554">
    <property type="entry name" value="MatE"/>
    <property type="match status" value="2"/>
</dbReference>
<feature type="transmembrane region" description="Helical" evidence="7">
    <location>
        <begin position="216"/>
        <end position="239"/>
    </location>
</feature>
<evidence type="ECO:0000256" key="3">
    <source>
        <dbReference type="ARBA" id="ARBA00022475"/>
    </source>
</evidence>
<dbReference type="InterPro" id="IPR002528">
    <property type="entry name" value="MATE_fam"/>
</dbReference>
<feature type="transmembrane region" description="Helical" evidence="7">
    <location>
        <begin position="405"/>
        <end position="423"/>
    </location>
</feature>
<feature type="transmembrane region" description="Helical" evidence="7">
    <location>
        <begin position="435"/>
        <end position="459"/>
    </location>
</feature>
<dbReference type="GO" id="GO:0015297">
    <property type="term" value="F:antiporter activity"/>
    <property type="evidence" value="ECO:0007669"/>
    <property type="project" value="InterPro"/>
</dbReference>